<evidence type="ECO:0000313" key="2">
    <source>
        <dbReference type="Proteomes" id="UP001589838"/>
    </source>
</evidence>
<accession>A0ABV6KDS1</accession>
<dbReference type="Proteomes" id="UP001589838">
    <property type="component" value="Unassembled WGS sequence"/>
</dbReference>
<name>A0ABV6KDS1_9BACI</name>
<dbReference type="EMBL" id="JBHLUX010000017">
    <property type="protein sequence ID" value="MFC0470203.1"/>
    <property type="molecule type" value="Genomic_DNA"/>
</dbReference>
<sequence length="188" mass="21502">MKKQKLLFIFGTSLILASCGADSEADIVNDIEAQQSEPEFHYYPKPASIRDQNKEKIPENTALESYGDEAGHYISETTTLLETMASLFEQRTVHTTDVQTVLTQLEELREKSSSFIDLDRPQPFDGLHHVHLSTLIEIDALERVLLDMKEPIHPLQVTNARVYYENAVMSHKLMEREYLSITEELGIH</sequence>
<comment type="caution">
    <text evidence="1">The sequence shown here is derived from an EMBL/GenBank/DDBJ whole genome shotgun (WGS) entry which is preliminary data.</text>
</comment>
<dbReference type="PROSITE" id="PS51257">
    <property type="entry name" value="PROKAR_LIPOPROTEIN"/>
    <property type="match status" value="1"/>
</dbReference>
<evidence type="ECO:0000313" key="1">
    <source>
        <dbReference type="EMBL" id="MFC0470203.1"/>
    </source>
</evidence>
<protein>
    <submittedName>
        <fullName evidence="1">Uncharacterized protein</fullName>
    </submittedName>
</protein>
<dbReference type="RefSeq" id="WP_335958906.1">
    <property type="nucleotide sequence ID" value="NZ_JAXBLX010000003.1"/>
</dbReference>
<proteinExistence type="predicted"/>
<reference evidence="1 2" key="1">
    <citation type="submission" date="2024-09" db="EMBL/GenBank/DDBJ databases">
        <authorList>
            <person name="Sun Q."/>
            <person name="Mori K."/>
        </authorList>
    </citation>
    <scope>NUCLEOTIDE SEQUENCE [LARGE SCALE GENOMIC DNA]</scope>
    <source>
        <strain evidence="1 2">NCAIM B.02610</strain>
    </source>
</reference>
<gene>
    <name evidence="1" type="ORF">ACFFHM_06600</name>
</gene>
<keyword evidence="2" id="KW-1185">Reference proteome</keyword>
<organism evidence="1 2">
    <name type="scientific">Halalkalibacter kiskunsagensis</name>
    <dbReference type="NCBI Taxonomy" id="1548599"/>
    <lineage>
        <taxon>Bacteria</taxon>
        <taxon>Bacillati</taxon>
        <taxon>Bacillota</taxon>
        <taxon>Bacilli</taxon>
        <taxon>Bacillales</taxon>
        <taxon>Bacillaceae</taxon>
        <taxon>Halalkalibacter</taxon>
    </lineage>
</organism>